<dbReference type="EMBL" id="JBFSSG010000121">
    <property type="protein sequence ID" value="MEZ8724407.1"/>
    <property type="molecule type" value="Genomic_DNA"/>
</dbReference>
<keyword evidence="2" id="KW-0808">Transferase</keyword>
<protein>
    <submittedName>
        <fullName evidence="2">Glycosyltransferase</fullName>
        <ecNumber evidence="2">2.4.-.-</ecNumber>
    </submittedName>
</protein>
<proteinExistence type="predicted"/>
<dbReference type="SUPFAM" id="SSF53448">
    <property type="entry name" value="Nucleotide-diphospho-sugar transferases"/>
    <property type="match status" value="1"/>
</dbReference>
<dbReference type="RefSeq" id="WP_372126744.1">
    <property type="nucleotide sequence ID" value="NZ_JBFSSG010000121.1"/>
</dbReference>
<dbReference type="InterPro" id="IPR001173">
    <property type="entry name" value="Glyco_trans_2-like"/>
</dbReference>
<dbReference type="GO" id="GO:0016757">
    <property type="term" value="F:glycosyltransferase activity"/>
    <property type="evidence" value="ECO:0007669"/>
    <property type="project" value="UniProtKB-KW"/>
</dbReference>
<organism evidence="2 3">
    <name type="scientific">Vibrio pomeroyi</name>
    <dbReference type="NCBI Taxonomy" id="198832"/>
    <lineage>
        <taxon>Bacteria</taxon>
        <taxon>Pseudomonadati</taxon>
        <taxon>Pseudomonadota</taxon>
        <taxon>Gammaproteobacteria</taxon>
        <taxon>Vibrionales</taxon>
        <taxon>Vibrionaceae</taxon>
        <taxon>Vibrio</taxon>
    </lineage>
</organism>
<evidence type="ECO:0000313" key="3">
    <source>
        <dbReference type="Proteomes" id="UP001570071"/>
    </source>
</evidence>
<sequence>MNIEPTEDVSVLICTYHPDKNLVEQIESINRSAGDSSNVKFFVFDDSDSCDDLVRLINENDINNIKISAGAKQGSACSNFIFALDKVDADWLFLSDQDDIWDRCKVEEYFKIAKGLDSNTPQVIFSDASLINEKGSLLFDSFFRYQGLSVNVLNSDDILFKNCVQGATLCINSKMIKLIRESLDGEDSNRIAMHDWWIAILARYYGNWSFIDRPLIGYRQHDRNVVGAIEDGNSLVKFLKHPVLYYKNLKKLKSQYETWLKVSERLKGGSAFDCKKLNISFLSRCKLILINLIP</sequence>
<dbReference type="EC" id="2.4.-.-" evidence="2"/>
<dbReference type="Proteomes" id="UP001570071">
    <property type="component" value="Unassembled WGS sequence"/>
</dbReference>
<comment type="caution">
    <text evidence="2">The sequence shown here is derived from an EMBL/GenBank/DDBJ whole genome shotgun (WGS) entry which is preliminary data.</text>
</comment>
<accession>A0ABV4N5B2</accession>
<reference evidence="2 3" key="1">
    <citation type="journal article" date="2024" name="ISME J.">
        <title>Tailless and filamentous prophages are predominant in marine Vibrio.</title>
        <authorList>
            <person name="Steensen K."/>
            <person name="Seneca J."/>
            <person name="Bartlau N."/>
            <person name="Yu X.A."/>
            <person name="Hussain F.A."/>
            <person name="Polz M.F."/>
        </authorList>
    </citation>
    <scope>NUCLEOTIDE SEQUENCE [LARGE SCALE GENOMIC DNA]</scope>
    <source>
        <strain evidence="2 3">10N.239.312.F12</strain>
    </source>
</reference>
<evidence type="ECO:0000259" key="1">
    <source>
        <dbReference type="Pfam" id="PF00535"/>
    </source>
</evidence>
<keyword evidence="3" id="KW-1185">Reference proteome</keyword>
<evidence type="ECO:0000313" key="2">
    <source>
        <dbReference type="EMBL" id="MEZ8724407.1"/>
    </source>
</evidence>
<name>A0ABV4N5B2_9VIBR</name>
<dbReference type="InterPro" id="IPR029044">
    <property type="entry name" value="Nucleotide-diphossugar_trans"/>
</dbReference>
<gene>
    <name evidence="2" type="ORF">AB6D66_25405</name>
</gene>
<dbReference type="Gene3D" id="3.90.550.10">
    <property type="entry name" value="Spore Coat Polysaccharide Biosynthesis Protein SpsA, Chain A"/>
    <property type="match status" value="1"/>
</dbReference>
<dbReference type="Pfam" id="PF00535">
    <property type="entry name" value="Glycos_transf_2"/>
    <property type="match status" value="1"/>
</dbReference>
<keyword evidence="2" id="KW-0328">Glycosyltransferase</keyword>
<feature type="domain" description="Glycosyltransferase 2-like" evidence="1">
    <location>
        <begin position="10"/>
        <end position="112"/>
    </location>
</feature>